<dbReference type="EMBL" id="GBHO01033535">
    <property type="protein sequence ID" value="JAG10069.1"/>
    <property type="molecule type" value="Transcribed_RNA"/>
</dbReference>
<evidence type="ECO:0000313" key="1">
    <source>
        <dbReference type="EMBL" id="JAG10069.1"/>
    </source>
</evidence>
<feature type="non-terminal residue" evidence="1">
    <location>
        <position position="128"/>
    </location>
</feature>
<reference evidence="1" key="1">
    <citation type="journal article" date="2014" name="PLoS ONE">
        <title>Transcriptome-Based Identification of ABC Transporters in the Western Tarnished Plant Bug Lygus hesperus.</title>
        <authorList>
            <person name="Hull J.J."/>
            <person name="Chaney K."/>
            <person name="Geib S.M."/>
            <person name="Fabrick J.A."/>
            <person name="Brent C.S."/>
            <person name="Walsh D."/>
            <person name="Lavine L.C."/>
        </authorList>
    </citation>
    <scope>NUCLEOTIDE SEQUENCE</scope>
</reference>
<organism evidence="1">
    <name type="scientific">Lygus hesperus</name>
    <name type="common">Western plant bug</name>
    <dbReference type="NCBI Taxonomy" id="30085"/>
    <lineage>
        <taxon>Eukaryota</taxon>
        <taxon>Metazoa</taxon>
        <taxon>Ecdysozoa</taxon>
        <taxon>Arthropoda</taxon>
        <taxon>Hexapoda</taxon>
        <taxon>Insecta</taxon>
        <taxon>Pterygota</taxon>
        <taxon>Neoptera</taxon>
        <taxon>Paraneoptera</taxon>
        <taxon>Hemiptera</taxon>
        <taxon>Heteroptera</taxon>
        <taxon>Panheteroptera</taxon>
        <taxon>Cimicomorpha</taxon>
        <taxon>Miridae</taxon>
        <taxon>Mirini</taxon>
        <taxon>Lygus</taxon>
    </lineage>
</organism>
<sequence length="128" mass="13971">GIVESTCKPVKLLRPLKPSKNPSTFPAEFGKLYHWRDGLLVSHWQNSLILFDPATIRVVATIRDSEVSLTAVTTTQKEIFLVLGQRELIRLSYTPDSYDSSLGGVGNLASGEPVSGIPNFSFTPVIGI</sequence>
<protein>
    <submittedName>
        <fullName evidence="1">Tectonin beta-propeller repeat-containing protein 2</fullName>
    </submittedName>
</protein>
<name>A0A0A9WQL2_LYGHE</name>
<reference evidence="1" key="2">
    <citation type="submission" date="2014-07" db="EMBL/GenBank/DDBJ databases">
        <authorList>
            <person name="Hull J."/>
        </authorList>
    </citation>
    <scope>NUCLEOTIDE SEQUENCE</scope>
</reference>
<dbReference type="AlphaFoldDB" id="A0A0A9WQL2"/>
<accession>A0A0A9WQL2</accession>
<gene>
    <name evidence="1" type="primary">TECPR2_2</name>
    <name evidence="1" type="ORF">CM83_105923</name>
</gene>
<feature type="non-terminal residue" evidence="1">
    <location>
        <position position="1"/>
    </location>
</feature>
<proteinExistence type="predicted"/>